<keyword evidence="4" id="KW-1185">Reference proteome</keyword>
<feature type="compositionally biased region" description="Polar residues" evidence="2">
    <location>
        <begin position="10"/>
        <end position="20"/>
    </location>
</feature>
<organism evidence="3 4">
    <name type="scientific">Paramuricea clavata</name>
    <name type="common">Red gorgonian</name>
    <name type="synonym">Violescent sea-whip</name>
    <dbReference type="NCBI Taxonomy" id="317549"/>
    <lineage>
        <taxon>Eukaryota</taxon>
        <taxon>Metazoa</taxon>
        <taxon>Cnidaria</taxon>
        <taxon>Anthozoa</taxon>
        <taxon>Octocorallia</taxon>
        <taxon>Malacalcyonacea</taxon>
        <taxon>Plexauridae</taxon>
        <taxon>Paramuricea</taxon>
    </lineage>
</organism>
<dbReference type="GO" id="GO:0007165">
    <property type="term" value="P:signal transduction"/>
    <property type="evidence" value="ECO:0007669"/>
    <property type="project" value="TreeGrafter"/>
</dbReference>
<evidence type="ECO:0000256" key="1">
    <source>
        <dbReference type="ARBA" id="ARBA00010954"/>
    </source>
</evidence>
<comment type="similarity">
    <text evidence="1">Belongs to the TCP11 family.</text>
</comment>
<reference evidence="3" key="1">
    <citation type="submission" date="2020-04" db="EMBL/GenBank/DDBJ databases">
        <authorList>
            <person name="Alioto T."/>
            <person name="Alioto T."/>
            <person name="Gomez Garrido J."/>
        </authorList>
    </citation>
    <scope>NUCLEOTIDE SEQUENCE</scope>
    <source>
        <strain evidence="3">A484AB</strain>
    </source>
</reference>
<dbReference type="Pfam" id="PF05794">
    <property type="entry name" value="Tcp11"/>
    <property type="match status" value="1"/>
</dbReference>
<evidence type="ECO:0000256" key="2">
    <source>
        <dbReference type="SAM" id="MobiDB-lite"/>
    </source>
</evidence>
<comment type="caution">
    <text evidence="3">The sequence shown here is derived from an EMBL/GenBank/DDBJ whole genome shotgun (WGS) entry which is preliminary data.</text>
</comment>
<dbReference type="PANTHER" id="PTHR12832">
    <property type="entry name" value="TESTIS-SPECIFIC PROTEIN PBS13 T-COMPLEX 11"/>
    <property type="match status" value="1"/>
</dbReference>
<sequence length="462" mass="52072">MKKAGEESDSTSQGVGNSGDINSSSSFEAIVQNMTIAHELAIDADFKLKEIRSDSIEGQVKKVVHQAFWDVLQEDISKDPPNYEQAIKLLAEIKEILLSLTFEHNSSLRENINSILDIDLIKQQSQHGNVDIQGYANFIIQIMSKICVPARDEDIGKLTTVEGGLVPLFREIFHVLDLMKLDMANYRLSVLRPQILQQSVEYERQKFKEYLSANPNGLLSTKEWLKRGHDIARSELGRVSEGTLQVDGHEGTIRVEFVDICRHCYVGILLGEGGFPFPETLFLDSYRAAEMRLSCQYLIKVASVIAVTLNIMGRHLASDAEYKRTIKESVALLLNGQKESDLPKAFPNICEQVMKETESFLSKRDLTSLDEEKSSLLRQQIMNLSDESNNICQLIRKRMYTCLMSNMLRPTASNSTTVTVPAALSDIENELLDITKKFGPIVSHNYAVFQPFYEEILTNIPS</sequence>
<evidence type="ECO:0000313" key="4">
    <source>
        <dbReference type="Proteomes" id="UP001152795"/>
    </source>
</evidence>
<evidence type="ECO:0000313" key="3">
    <source>
        <dbReference type="EMBL" id="CAB4007460.1"/>
    </source>
</evidence>
<proteinExistence type="inferred from homology"/>
<name>A0A6S7HVN6_PARCT</name>
<accession>A0A6S7HVN6</accession>
<gene>
    <name evidence="3" type="ORF">PACLA_8A036784</name>
</gene>
<protein>
    <submittedName>
        <fullName evidence="3">Uncharacterized protein</fullName>
    </submittedName>
</protein>
<dbReference type="EMBL" id="CACRXK020005803">
    <property type="protein sequence ID" value="CAB4007460.1"/>
    <property type="molecule type" value="Genomic_DNA"/>
</dbReference>
<dbReference type="InterPro" id="IPR008862">
    <property type="entry name" value="Tcp11"/>
</dbReference>
<dbReference type="Proteomes" id="UP001152795">
    <property type="component" value="Unassembled WGS sequence"/>
</dbReference>
<dbReference type="PANTHER" id="PTHR12832:SF11">
    <property type="entry name" value="LD23868P"/>
    <property type="match status" value="1"/>
</dbReference>
<dbReference type="AlphaFoldDB" id="A0A6S7HVN6"/>
<feature type="region of interest" description="Disordered" evidence="2">
    <location>
        <begin position="1"/>
        <end position="20"/>
    </location>
</feature>
<dbReference type="OrthoDB" id="276323at2759"/>